<name>A0A0E9W9E2_ANGAN</name>
<dbReference type="AlphaFoldDB" id="A0A0E9W9E2"/>
<proteinExistence type="predicted"/>
<accession>A0A0E9W9E2</accession>
<reference evidence="1" key="2">
    <citation type="journal article" date="2015" name="Fish Shellfish Immunol.">
        <title>Early steps in the European eel (Anguilla anguilla)-Vibrio vulnificus interaction in the gills: Role of the RtxA13 toxin.</title>
        <authorList>
            <person name="Callol A."/>
            <person name="Pajuelo D."/>
            <person name="Ebbesson L."/>
            <person name="Teles M."/>
            <person name="MacKenzie S."/>
            <person name="Amaro C."/>
        </authorList>
    </citation>
    <scope>NUCLEOTIDE SEQUENCE</scope>
</reference>
<reference evidence="1" key="1">
    <citation type="submission" date="2014-11" db="EMBL/GenBank/DDBJ databases">
        <authorList>
            <person name="Amaro Gonzalez C."/>
        </authorList>
    </citation>
    <scope>NUCLEOTIDE SEQUENCE</scope>
</reference>
<evidence type="ECO:0000313" key="1">
    <source>
        <dbReference type="EMBL" id="JAH86200.1"/>
    </source>
</evidence>
<sequence length="51" mass="5380">MLCGHPDEACRTSVPAAWLSETQKALRSVAVLPRWTQSSVSLLAEAAAAAQ</sequence>
<organism evidence="1">
    <name type="scientific">Anguilla anguilla</name>
    <name type="common">European freshwater eel</name>
    <name type="synonym">Muraena anguilla</name>
    <dbReference type="NCBI Taxonomy" id="7936"/>
    <lineage>
        <taxon>Eukaryota</taxon>
        <taxon>Metazoa</taxon>
        <taxon>Chordata</taxon>
        <taxon>Craniata</taxon>
        <taxon>Vertebrata</taxon>
        <taxon>Euteleostomi</taxon>
        <taxon>Actinopterygii</taxon>
        <taxon>Neopterygii</taxon>
        <taxon>Teleostei</taxon>
        <taxon>Anguilliformes</taxon>
        <taxon>Anguillidae</taxon>
        <taxon>Anguilla</taxon>
    </lineage>
</organism>
<dbReference type="EMBL" id="GBXM01022377">
    <property type="protein sequence ID" value="JAH86200.1"/>
    <property type="molecule type" value="Transcribed_RNA"/>
</dbReference>
<protein>
    <submittedName>
        <fullName evidence="1">Uncharacterized protein</fullName>
    </submittedName>
</protein>